<dbReference type="SUPFAM" id="SSF49265">
    <property type="entry name" value="Fibronectin type III"/>
    <property type="match status" value="1"/>
</dbReference>
<dbReference type="PANTHER" id="PTHR10199">
    <property type="entry name" value="THROMBOSPONDIN"/>
    <property type="match status" value="1"/>
</dbReference>
<keyword evidence="2" id="KW-0106">Calcium</keyword>
<evidence type="ECO:0000256" key="3">
    <source>
        <dbReference type="SAM" id="MobiDB-lite"/>
    </source>
</evidence>
<dbReference type="SUPFAM" id="SSF103647">
    <property type="entry name" value="TSP type-3 repeat"/>
    <property type="match status" value="2"/>
</dbReference>
<dbReference type="InterPro" id="IPR036116">
    <property type="entry name" value="FN3_sf"/>
</dbReference>
<evidence type="ECO:0000313" key="5">
    <source>
        <dbReference type="EMBL" id="TAA42613.1"/>
    </source>
</evidence>
<dbReference type="InterPro" id="IPR029058">
    <property type="entry name" value="AB_hydrolase_fold"/>
</dbReference>
<dbReference type="Pfam" id="PF02412">
    <property type="entry name" value="TSP_3"/>
    <property type="match status" value="3"/>
</dbReference>
<evidence type="ECO:0000256" key="2">
    <source>
        <dbReference type="ARBA" id="ARBA00022837"/>
    </source>
</evidence>
<feature type="chain" id="PRO_5046209968" description="Fibronectin type-III domain-containing protein" evidence="4">
    <location>
        <begin position="23"/>
        <end position="641"/>
    </location>
</feature>
<evidence type="ECO:0000313" key="6">
    <source>
        <dbReference type="Proteomes" id="UP000292544"/>
    </source>
</evidence>
<comment type="caution">
    <text evidence="5">The sequence shown here is derived from an EMBL/GenBank/DDBJ whole genome shotgun (WGS) entry which is preliminary data.</text>
</comment>
<dbReference type="RefSeq" id="WP_130567449.1">
    <property type="nucleotide sequence ID" value="NZ_SHLY01000006.1"/>
</dbReference>
<dbReference type="EMBL" id="SHLY01000006">
    <property type="protein sequence ID" value="TAA42613.1"/>
    <property type="molecule type" value="Genomic_DNA"/>
</dbReference>
<evidence type="ECO:0000256" key="1">
    <source>
        <dbReference type="ARBA" id="ARBA00022729"/>
    </source>
</evidence>
<keyword evidence="6" id="KW-1185">Reference proteome</keyword>
<protein>
    <recommendedName>
        <fullName evidence="7">Fibronectin type-III domain-containing protein</fullName>
    </recommendedName>
</protein>
<gene>
    <name evidence="5" type="ORF">EXY25_15085</name>
</gene>
<dbReference type="Gene3D" id="2.60.40.10">
    <property type="entry name" value="Immunoglobulins"/>
    <property type="match status" value="1"/>
</dbReference>
<dbReference type="InterPro" id="IPR003367">
    <property type="entry name" value="Thrombospondin_3-like_rpt"/>
</dbReference>
<feature type="region of interest" description="Disordered" evidence="3">
    <location>
        <begin position="417"/>
        <end position="472"/>
    </location>
</feature>
<sequence length="641" mass="71179">MAKNSFLLLTIFLLGFFSAPLAADQVVTIYLGGTGVKANMYISANSDTGRSVLLPTLHHYQLDKNNGGELNQHKFYVDGIGTGAGDNFHNWLQMGIPSLNFSRGWDAIWLEAIAHIDQVVAEHNQPVHVNLLGYSRGGISAIMLADKINLNYSEAEVPTVNIFALDPVRGDESFAFELDLFTLDERVQFFVGLYAEDERALFFAPAMPSSASPHTAIRVYRVPGTHDMIAGSTQVDGHQVYGPMLFEPNRACRPVWYPPFSLCWEVHDDINLIKISQLAGKIAYELLATPQWGSVRFSLNYNSGNDFDLFRWGNEVWNYDYDYMQSTPYFLLLESYHNEWPFGYACWPFDYLVGGRIAKIHRQPRCLERFNSGLRSVHGLETQWDIPRISGTSAFYLVKDLDGDGVISDSDNCLEVKNSSQADNDRDGAGDACDPDDDNDSINDPYDNCPFTVNSDQGDLDGDGVGDACENDLDGDGVTDHVDNCPRIVNSDQLDLDGDSVGDACDVDIDGDLVNNTDDNCPLDPNPDQIDSDNDGVGDLCDATPFVRITDLQVRAKADKANIMWTPVIGASTYNIYRTTADGDAEYIGDTSSNYAVFVDEALAYGTEYCYYVVPLNQFGRETSQSNQSCIIPVERRTRPR</sequence>
<dbReference type="Gene3D" id="4.10.1080.10">
    <property type="entry name" value="TSP type-3 repeat"/>
    <property type="match status" value="1"/>
</dbReference>
<evidence type="ECO:0000256" key="4">
    <source>
        <dbReference type="SAM" id="SignalP"/>
    </source>
</evidence>
<feature type="compositionally biased region" description="Acidic residues" evidence="3">
    <location>
        <begin position="458"/>
        <end position="472"/>
    </location>
</feature>
<dbReference type="InterPro" id="IPR017897">
    <property type="entry name" value="Thrombospondin_3_rpt"/>
</dbReference>
<reference evidence="6" key="1">
    <citation type="submission" date="2019-02" db="EMBL/GenBank/DDBJ databases">
        <title>Draft genome sequence of Muricauda sp. 176CP4-71.</title>
        <authorList>
            <person name="Park J.-S."/>
        </authorList>
    </citation>
    <scope>NUCLEOTIDE SEQUENCE [LARGE SCALE GENOMIC DNA]</scope>
    <source>
        <strain evidence="6">176GS2-150</strain>
    </source>
</reference>
<dbReference type="InterPro" id="IPR028974">
    <property type="entry name" value="TSP_type-3_rpt"/>
</dbReference>
<dbReference type="PROSITE" id="PS51234">
    <property type="entry name" value="TSP3"/>
    <property type="match status" value="3"/>
</dbReference>
<dbReference type="SUPFAM" id="SSF53474">
    <property type="entry name" value="alpha/beta-Hydrolases"/>
    <property type="match status" value="1"/>
</dbReference>
<organism evidence="5 6">
    <name type="scientific">Corallincola spongiicola</name>
    <dbReference type="NCBI Taxonomy" id="2520508"/>
    <lineage>
        <taxon>Bacteria</taxon>
        <taxon>Pseudomonadati</taxon>
        <taxon>Pseudomonadota</taxon>
        <taxon>Gammaproteobacteria</taxon>
        <taxon>Alteromonadales</taxon>
        <taxon>Psychromonadaceae</taxon>
        <taxon>Corallincola</taxon>
    </lineage>
</organism>
<accession>A0ABY1WMB8</accession>
<dbReference type="Proteomes" id="UP000292544">
    <property type="component" value="Unassembled WGS sequence"/>
</dbReference>
<proteinExistence type="predicted"/>
<evidence type="ECO:0008006" key="7">
    <source>
        <dbReference type="Google" id="ProtNLM"/>
    </source>
</evidence>
<keyword evidence="1 4" id="KW-0732">Signal</keyword>
<name>A0ABY1WMB8_9GAMM</name>
<dbReference type="InterPro" id="IPR013783">
    <property type="entry name" value="Ig-like_fold"/>
</dbReference>
<feature type="signal peptide" evidence="4">
    <location>
        <begin position="1"/>
        <end position="22"/>
    </location>
</feature>